<dbReference type="AlphaFoldDB" id="A0A0F9HD25"/>
<dbReference type="EMBL" id="LAZR01017287">
    <property type="protein sequence ID" value="KKM01042.1"/>
    <property type="molecule type" value="Genomic_DNA"/>
</dbReference>
<accession>A0A0F9HD25</accession>
<sequence>QAFGAAQSYALKQFMRALFQIATGEADVDSDSQGDGRAGLDRDRQEDLLAGRIVKHTLRKDIAPSAQTTGRKFVLIDQFGEEIYQTENVDEYAERLSALLEKMPNFDELKQLWLNNEGQVYSLPDSRAADVTALYDGRAAELAGELPQTALDAG</sequence>
<proteinExistence type="predicted"/>
<evidence type="ECO:0000313" key="1">
    <source>
        <dbReference type="EMBL" id="KKM01042.1"/>
    </source>
</evidence>
<protein>
    <submittedName>
        <fullName evidence="1">Uncharacterized protein</fullName>
    </submittedName>
</protein>
<gene>
    <name evidence="1" type="ORF">LCGC14_1798320</name>
</gene>
<comment type="caution">
    <text evidence="1">The sequence shown here is derived from an EMBL/GenBank/DDBJ whole genome shotgun (WGS) entry which is preliminary data.</text>
</comment>
<reference evidence="1" key="1">
    <citation type="journal article" date="2015" name="Nature">
        <title>Complex archaea that bridge the gap between prokaryotes and eukaryotes.</title>
        <authorList>
            <person name="Spang A."/>
            <person name="Saw J.H."/>
            <person name="Jorgensen S.L."/>
            <person name="Zaremba-Niedzwiedzka K."/>
            <person name="Martijn J."/>
            <person name="Lind A.E."/>
            <person name="van Eijk R."/>
            <person name="Schleper C."/>
            <person name="Guy L."/>
            <person name="Ettema T.J."/>
        </authorList>
    </citation>
    <scope>NUCLEOTIDE SEQUENCE</scope>
</reference>
<feature type="non-terminal residue" evidence="1">
    <location>
        <position position="1"/>
    </location>
</feature>
<name>A0A0F9HD25_9ZZZZ</name>
<organism evidence="1">
    <name type="scientific">marine sediment metagenome</name>
    <dbReference type="NCBI Taxonomy" id="412755"/>
    <lineage>
        <taxon>unclassified sequences</taxon>
        <taxon>metagenomes</taxon>
        <taxon>ecological metagenomes</taxon>
    </lineage>
</organism>